<accession>A0ABQ5KFM1</accession>
<feature type="non-terminal residue" evidence="1">
    <location>
        <position position="184"/>
    </location>
</feature>
<comment type="caution">
    <text evidence="1">The sequence shown here is derived from an EMBL/GenBank/DDBJ whole genome shotgun (WGS) entry which is preliminary data.</text>
</comment>
<proteinExistence type="predicted"/>
<dbReference type="Proteomes" id="UP001057375">
    <property type="component" value="Unassembled WGS sequence"/>
</dbReference>
<name>A0ABQ5KFM1_9EUKA</name>
<keyword evidence="2" id="KW-1185">Reference proteome</keyword>
<evidence type="ECO:0000313" key="1">
    <source>
        <dbReference type="EMBL" id="GKT30253.1"/>
    </source>
</evidence>
<dbReference type="EMBL" id="BQXS01008694">
    <property type="protein sequence ID" value="GKT30253.1"/>
    <property type="molecule type" value="Genomic_DNA"/>
</dbReference>
<evidence type="ECO:0000313" key="2">
    <source>
        <dbReference type="Proteomes" id="UP001057375"/>
    </source>
</evidence>
<protein>
    <submittedName>
        <fullName evidence="1">Uncharacterized protein</fullName>
    </submittedName>
</protein>
<reference evidence="1" key="1">
    <citation type="submission" date="2022-03" db="EMBL/GenBank/DDBJ databases">
        <title>Draft genome sequence of Aduncisulcus paluster, a free-living microaerophilic Fornicata.</title>
        <authorList>
            <person name="Yuyama I."/>
            <person name="Kume K."/>
            <person name="Tamura T."/>
            <person name="Inagaki Y."/>
            <person name="Hashimoto T."/>
        </authorList>
    </citation>
    <scope>NUCLEOTIDE SEQUENCE</scope>
    <source>
        <strain evidence="1">NY0171</strain>
    </source>
</reference>
<gene>
    <name evidence="1" type="ORF">ADUPG1_005450</name>
</gene>
<organism evidence="1 2">
    <name type="scientific">Aduncisulcus paluster</name>
    <dbReference type="NCBI Taxonomy" id="2918883"/>
    <lineage>
        <taxon>Eukaryota</taxon>
        <taxon>Metamonada</taxon>
        <taxon>Carpediemonas-like organisms</taxon>
        <taxon>Aduncisulcus</taxon>
    </lineage>
</organism>
<sequence length="184" mass="19050">MMLVQPQTLACRVHELESLCGRISSSVSACNVGAVISSGERCVACVVPYLSVLVAGDAKVCCTPSSLLSASEHVSARVGECLRRFASSATSFDCAVVKFTRLCSSHGVSICELEKDSWSAHVDSICASCCSLLDVLDGVCADGESVDMSESPPTLCSSTLCSSTLPLSSIPIPIPTPIPVTESA</sequence>